<sequence length="186" mass="19573">MIATKRIAAVAGLTAAAVLSLANTASAAPAQYTETSLNLNSSLVSNLSGFVVAAPPNAADSLQRWHATERTIALPGGGSASGWQLKNVATQKCISDAGANAQVREVTCETAPGSATKQVWQTTGLKHVNGKLYWFWENATTHRKLKNSGEVTDGKFPTFKVIASTDALSPGSAREALHLWNEIRVA</sequence>
<dbReference type="AlphaFoldDB" id="A0A316HXP8"/>
<dbReference type="RefSeq" id="WP_109638433.1">
    <property type="nucleotide sequence ID" value="NZ_QGHB01000007.1"/>
</dbReference>
<dbReference type="Proteomes" id="UP000246005">
    <property type="component" value="Unassembled WGS sequence"/>
</dbReference>
<gene>
    <name evidence="2" type="ORF">C8D88_107138</name>
</gene>
<evidence type="ECO:0000313" key="3">
    <source>
        <dbReference type="Proteomes" id="UP000246005"/>
    </source>
</evidence>
<dbReference type="EMBL" id="QGHB01000007">
    <property type="protein sequence ID" value="PWK84931.1"/>
    <property type="molecule type" value="Genomic_DNA"/>
</dbReference>
<dbReference type="Gene3D" id="2.80.10.50">
    <property type="match status" value="1"/>
</dbReference>
<comment type="caution">
    <text evidence="2">The sequence shown here is derived from an EMBL/GenBank/DDBJ whole genome shotgun (WGS) entry which is preliminary data.</text>
</comment>
<evidence type="ECO:0000256" key="1">
    <source>
        <dbReference type="SAM" id="SignalP"/>
    </source>
</evidence>
<reference evidence="2 3" key="1">
    <citation type="submission" date="2018-05" db="EMBL/GenBank/DDBJ databases">
        <title>Genomic Encyclopedia of Type Strains, Phase IV (KMG-IV): sequencing the most valuable type-strain genomes for metagenomic binning, comparative biology and taxonomic classification.</title>
        <authorList>
            <person name="Goeker M."/>
        </authorList>
    </citation>
    <scope>NUCLEOTIDE SEQUENCE [LARGE SCALE GENOMIC DNA]</scope>
    <source>
        <strain evidence="2 3">DSM 45480</strain>
    </source>
</reference>
<feature type="chain" id="PRO_5016455148" description="Ricin B lectin domain-containing protein" evidence="1">
    <location>
        <begin position="28"/>
        <end position="186"/>
    </location>
</feature>
<proteinExistence type="predicted"/>
<keyword evidence="1" id="KW-0732">Signal</keyword>
<organism evidence="2 3">
    <name type="scientific">Lentzea atacamensis</name>
    <dbReference type="NCBI Taxonomy" id="531938"/>
    <lineage>
        <taxon>Bacteria</taxon>
        <taxon>Bacillati</taxon>
        <taxon>Actinomycetota</taxon>
        <taxon>Actinomycetes</taxon>
        <taxon>Pseudonocardiales</taxon>
        <taxon>Pseudonocardiaceae</taxon>
        <taxon>Lentzea</taxon>
    </lineage>
</organism>
<dbReference type="SUPFAM" id="SSF50370">
    <property type="entry name" value="Ricin B-like lectins"/>
    <property type="match status" value="1"/>
</dbReference>
<protein>
    <recommendedName>
        <fullName evidence="4">Ricin B lectin domain-containing protein</fullName>
    </recommendedName>
</protein>
<evidence type="ECO:0000313" key="2">
    <source>
        <dbReference type="EMBL" id="PWK84931.1"/>
    </source>
</evidence>
<feature type="signal peptide" evidence="1">
    <location>
        <begin position="1"/>
        <end position="27"/>
    </location>
</feature>
<name>A0A316HXP8_9PSEU</name>
<dbReference type="InterPro" id="IPR035992">
    <property type="entry name" value="Ricin_B-like_lectins"/>
</dbReference>
<accession>A0A316HXP8</accession>
<evidence type="ECO:0008006" key="4">
    <source>
        <dbReference type="Google" id="ProtNLM"/>
    </source>
</evidence>